<dbReference type="RefSeq" id="WP_089973156.1">
    <property type="nucleotide sequence ID" value="NZ_FOCQ01000023.1"/>
</dbReference>
<dbReference type="STRING" id="1173111.SAMN05444955_1239"/>
<dbReference type="Gene3D" id="3.40.30.10">
    <property type="entry name" value="Glutaredoxin"/>
    <property type="match status" value="1"/>
</dbReference>
<dbReference type="Proteomes" id="UP000199695">
    <property type="component" value="Unassembled WGS sequence"/>
</dbReference>
<gene>
    <name evidence="1" type="ORF">SAMN05444955_1239</name>
</gene>
<name>A0A1H8JB36_9BACL</name>
<sequence>MELTGVKKHLLICNGATCVKNGGKEVAKRMRAEIYKQGLSEEVHTTLTLCNGRCEEGAIVISYPDGNWYKKMTPELGAELVQKLFNQQLLEDQLAYIYNDLMFVRKDKVVKN</sequence>
<keyword evidence="2" id="KW-1185">Reference proteome</keyword>
<protein>
    <submittedName>
        <fullName evidence="1">(2Fe-2S) ferredoxin</fullName>
    </submittedName>
</protein>
<accession>A0A1H8JB36</accession>
<dbReference type="EMBL" id="FOCQ01000023">
    <property type="protein sequence ID" value="SEN77635.1"/>
    <property type="molecule type" value="Genomic_DNA"/>
</dbReference>
<reference evidence="1 2" key="1">
    <citation type="submission" date="2016-10" db="EMBL/GenBank/DDBJ databases">
        <authorList>
            <person name="de Groot N.N."/>
        </authorList>
    </citation>
    <scope>NUCLEOTIDE SEQUENCE [LARGE SCALE GENOMIC DNA]</scope>
    <source>
        <strain evidence="1 2">DSM 46701</strain>
    </source>
</reference>
<dbReference type="SUPFAM" id="SSF52833">
    <property type="entry name" value="Thioredoxin-like"/>
    <property type="match status" value="1"/>
</dbReference>
<dbReference type="CDD" id="cd02980">
    <property type="entry name" value="TRX_Fd_family"/>
    <property type="match status" value="1"/>
</dbReference>
<dbReference type="OrthoDB" id="9761899at2"/>
<organism evidence="1 2">
    <name type="scientific">Lihuaxuella thermophila</name>
    <dbReference type="NCBI Taxonomy" id="1173111"/>
    <lineage>
        <taxon>Bacteria</taxon>
        <taxon>Bacillati</taxon>
        <taxon>Bacillota</taxon>
        <taxon>Bacilli</taxon>
        <taxon>Bacillales</taxon>
        <taxon>Thermoactinomycetaceae</taxon>
        <taxon>Lihuaxuella</taxon>
    </lineage>
</organism>
<evidence type="ECO:0000313" key="2">
    <source>
        <dbReference type="Proteomes" id="UP000199695"/>
    </source>
</evidence>
<dbReference type="InterPro" id="IPR036249">
    <property type="entry name" value="Thioredoxin-like_sf"/>
</dbReference>
<dbReference type="AlphaFoldDB" id="A0A1H8JB36"/>
<evidence type="ECO:0000313" key="1">
    <source>
        <dbReference type="EMBL" id="SEN77635.1"/>
    </source>
</evidence>
<proteinExistence type="predicted"/>